<name>A0A7N0UCQ6_KALFE</name>
<dbReference type="Gramene" id="Kaladp0060s0359.1.v1.1">
    <property type="protein sequence ID" value="Kaladp0060s0359.1.v1.1.CDS.1"/>
    <property type="gene ID" value="Kaladp0060s0359.v1.1"/>
</dbReference>
<evidence type="ECO:0000313" key="5">
    <source>
        <dbReference type="EnsemblPlants" id="Kaladp0060s0359.1.v1.1.CDS.1"/>
    </source>
</evidence>
<evidence type="ECO:0000256" key="1">
    <source>
        <dbReference type="ARBA" id="ARBA00004370"/>
    </source>
</evidence>
<sequence length="250" mass="27250">MRSTNTPGGPGAAGGGGGRAGGGGWGGLQDQQHQFHIPVAGNTPAHQPPPPLKRRNTARHYAHRVKESLTTQMTKLVCAIFLGLLLIVGVITFILWLSLRPHRPRFYVHQMSINPDLAAQLGLLNVPIAFNVTVRNPNQNIGILYESMQVTCKYNNQLVGSLDRLLENYNQGPKNTTFLGNVIPAAGGDSSVKAQWPAAFRLEFVAGIKFKISGWDSKRHTLHADCPAMLGLDGSLLAEYKDKRCSVYFT</sequence>
<evidence type="ECO:0000256" key="2">
    <source>
        <dbReference type="ARBA" id="ARBA00023136"/>
    </source>
</evidence>
<feature type="region of interest" description="Disordered" evidence="3">
    <location>
        <begin position="1"/>
        <end position="27"/>
    </location>
</feature>
<dbReference type="InterPro" id="IPR044839">
    <property type="entry name" value="NDR1-like"/>
</dbReference>
<dbReference type="GO" id="GO:0009506">
    <property type="term" value="C:plasmodesma"/>
    <property type="evidence" value="ECO:0007669"/>
    <property type="project" value="TreeGrafter"/>
</dbReference>
<organism evidence="5 6">
    <name type="scientific">Kalanchoe fedtschenkoi</name>
    <name type="common">Lavender scallops</name>
    <name type="synonym">South American air plant</name>
    <dbReference type="NCBI Taxonomy" id="63787"/>
    <lineage>
        <taxon>Eukaryota</taxon>
        <taxon>Viridiplantae</taxon>
        <taxon>Streptophyta</taxon>
        <taxon>Embryophyta</taxon>
        <taxon>Tracheophyta</taxon>
        <taxon>Spermatophyta</taxon>
        <taxon>Magnoliopsida</taxon>
        <taxon>eudicotyledons</taxon>
        <taxon>Gunneridae</taxon>
        <taxon>Pentapetalae</taxon>
        <taxon>Saxifragales</taxon>
        <taxon>Crassulaceae</taxon>
        <taxon>Kalanchoe</taxon>
    </lineage>
</organism>
<keyword evidence="4" id="KW-0812">Transmembrane</keyword>
<evidence type="ECO:0000313" key="6">
    <source>
        <dbReference type="Proteomes" id="UP000594263"/>
    </source>
</evidence>
<dbReference type="AlphaFoldDB" id="A0A7N0UCQ6"/>
<dbReference type="PANTHER" id="PTHR31415">
    <property type="entry name" value="OS05G0367900 PROTEIN"/>
    <property type="match status" value="1"/>
</dbReference>
<dbReference type="EnsemblPlants" id="Kaladp0060s0359.1.v1.1">
    <property type="protein sequence ID" value="Kaladp0060s0359.1.v1.1.CDS.1"/>
    <property type="gene ID" value="Kaladp0060s0359.v1.1"/>
</dbReference>
<protein>
    <recommendedName>
        <fullName evidence="7">Late embryogenesis abundant protein LEA-2 subgroup domain-containing protein</fullName>
    </recommendedName>
</protein>
<dbReference type="Proteomes" id="UP000594263">
    <property type="component" value="Unplaced"/>
</dbReference>
<dbReference type="GO" id="GO:0098542">
    <property type="term" value="P:defense response to other organism"/>
    <property type="evidence" value="ECO:0007669"/>
    <property type="project" value="InterPro"/>
</dbReference>
<evidence type="ECO:0000256" key="4">
    <source>
        <dbReference type="SAM" id="Phobius"/>
    </source>
</evidence>
<keyword evidence="2 4" id="KW-0472">Membrane</keyword>
<feature type="transmembrane region" description="Helical" evidence="4">
    <location>
        <begin position="76"/>
        <end position="97"/>
    </location>
</feature>
<accession>A0A7N0UCQ6</accession>
<reference evidence="5" key="1">
    <citation type="submission" date="2021-01" db="UniProtKB">
        <authorList>
            <consortium name="EnsemblPlants"/>
        </authorList>
    </citation>
    <scope>IDENTIFICATION</scope>
</reference>
<feature type="compositionally biased region" description="Gly residues" evidence="3">
    <location>
        <begin position="8"/>
        <end position="27"/>
    </location>
</feature>
<evidence type="ECO:0008006" key="7">
    <source>
        <dbReference type="Google" id="ProtNLM"/>
    </source>
</evidence>
<comment type="subcellular location">
    <subcellularLocation>
        <location evidence="1">Membrane</location>
    </subcellularLocation>
</comment>
<keyword evidence="4" id="KW-1133">Transmembrane helix</keyword>
<proteinExistence type="predicted"/>
<keyword evidence="6" id="KW-1185">Reference proteome</keyword>
<evidence type="ECO:0000256" key="3">
    <source>
        <dbReference type="SAM" id="MobiDB-lite"/>
    </source>
</evidence>
<dbReference type="GO" id="GO:0005886">
    <property type="term" value="C:plasma membrane"/>
    <property type="evidence" value="ECO:0007669"/>
    <property type="project" value="TreeGrafter"/>
</dbReference>
<dbReference type="PANTHER" id="PTHR31415:SF3">
    <property type="entry name" value="LATE EMBRYOGENESIS ABUNDANT (LEA) HYDROXYPROLINE-RICH GLYCOPROTEIN FAMILY"/>
    <property type="match status" value="1"/>
</dbReference>
<dbReference type="OMA" id="LNPNQHM"/>